<geneLocation type="plasmid" evidence="1 2">
    <name>pSsAf2.3-1</name>
</geneLocation>
<evidence type="ECO:0000313" key="1">
    <source>
        <dbReference type="EMBL" id="QLH64496.1"/>
    </source>
</evidence>
<protein>
    <submittedName>
        <fullName evidence="1">DUF4145 domain-containing protein</fullName>
    </submittedName>
</protein>
<organism evidence="1 2">
    <name type="scientific">Serratia symbiotica</name>
    <dbReference type="NCBI Taxonomy" id="138074"/>
    <lineage>
        <taxon>Bacteria</taxon>
        <taxon>Pseudomonadati</taxon>
        <taxon>Pseudomonadota</taxon>
        <taxon>Gammaproteobacteria</taxon>
        <taxon>Enterobacterales</taxon>
        <taxon>Yersiniaceae</taxon>
        <taxon>Serratia</taxon>
    </lineage>
</organism>
<sequence length="218" mass="24869">MNKINKRFEELLNQAKEIKDSEYETYIEGTGPYKHVDSEKLLNWLTKTENLIVNICGENSIYYSRFIENKNAKAHETNLILFNRINAIFSALKDDYEDGYMTSYKSLIQAEVFDNELEQAKELLNSGYILAAAVIAGTVLETSLRELCDRESLAHGKLDKMNVDLAKAGTYNTIQQKKITAIAGIRNSAAHGKTDDFNKNEVSTMINDIEYFLIQYLK</sequence>
<gene>
    <name evidence="1" type="ORF">SYMBAF_16685</name>
</gene>
<dbReference type="EMBL" id="CP050856">
    <property type="protein sequence ID" value="QLH64496.1"/>
    <property type="molecule type" value="Genomic_DNA"/>
</dbReference>
<keyword evidence="1" id="KW-0614">Plasmid</keyword>
<accession>A0A7D5SN50</accession>
<name>A0A7D5SN50_9GAMM</name>
<reference evidence="1 2" key="1">
    <citation type="journal article" date="2014" name="Genome Announc.">
        <title>Whole-Genome Sequence of Serratia symbiotica Strain CWBI-2.3T, a Free-Living Symbiont of the Black Bean Aphid Aphis fabae.</title>
        <authorList>
            <person name="Foray V."/>
            <person name="Grigorescu A.S."/>
            <person name="Sabri A."/>
            <person name="Haubruge E."/>
            <person name="Lognay G."/>
            <person name="Francis F."/>
            <person name="Fauconnier M.L."/>
            <person name="Hance T."/>
            <person name="Thonart P."/>
        </authorList>
    </citation>
    <scope>NUCLEOTIDE SEQUENCE [LARGE SCALE GENOMIC DNA]</scope>
    <source>
        <strain evidence="1">CWBI-2.3</strain>
        <plasmid evidence="1 2">pSsAf2.3-1</plasmid>
    </source>
</reference>
<dbReference type="Proteomes" id="UP000042738">
    <property type="component" value="Plasmid pSsAf2.3-1"/>
</dbReference>
<evidence type="ECO:0000313" key="2">
    <source>
        <dbReference type="Proteomes" id="UP000042738"/>
    </source>
</evidence>
<dbReference type="AlphaFoldDB" id="A0A7D5SN50"/>
<proteinExistence type="predicted"/>